<dbReference type="Pfam" id="PF08659">
    <property type="entry name" value="KR"/>
    <property type="match status" value="1"/>
</dbReference>
<dbReference type="GO" id="GO:0004314">
    <property type="term" value="F:[acyl-carrier-protein] S-malonyltransferase activity"/>
    <property type="evidence" value="ECO:0007669"/>
    <property type="project" value="UniProtKB-EC"/>
</dbReference>
<dbReference type="SUPFAM" id="SSF53335">
    <property type="entry name" value="S-adenosyl-L-methionine-dependent methyltransferases"/>
    <property type="match status" value="1"/>
</dbReference>
<dbReference type="PANTHER" id="PTHR43775">
    <property type="entry name" value="FATTY ACID SYNTHASE"/>
    <property type="match status" value="1"/>
</dbReference>
<dbReference type="Pfam" id="PF00550">
    <property type="entry name" value="PP-binding"/>
    <property type="match status" value="2"/>
</dbReference>
<evidence type="ECO:0000256" key="1">
    <source>
        <dbReference type="ARBA" id="ARBA00006484"/>
    </source>
</evidence>
<dbReference type="InterPro" id="IPR013217">
    <property type="entry name" value="Methyltransf_12"/>
</dbReference>
<dbReference type="PROSITE" id="PS50075">
    <property type="entry name" value="CARRIER"/>
    <property type="match status" value="2"/>
</dbReference>
<dbReference type="GO" id="GO:0031177">
    <property type="term" value="F:phosphopantetheine binding"/>
    <property type="evidence" value="ECO:0007669"/>
    <property type="project" value="InterPro"/>
</dbReference>
<evidence type="ECO:0000256" key="5">
    <source>
        <dbReference type="PROSITE-ProRule" id="PRU01363"/>
    </source>
</evidence>
<keyword evidence="2" id="KW-0596">Phosphopantetheine</keyword>
<sequence length="1238" mass="135287">MILTASAQLDPKAIPGEPQTFGMFWHAHAWSSKPVALDLPHLYVCPPKQLGALQSACTQFSALMELGGDPLANQLDEWLEQTTSFECTMVLKSNWHHGVDDLIHQQFVTLLQRLANSQCRMLRVLTLAAIRCEQAYPRVLHPLDAVYLGLAHTFGKETQSLRVQGYSLARLDQQHIDAALHCTVENPNGATLAVGHGATWLGTLRQNLLPHGPTPFRAAGVYLIIGGGRGIGAEVAKYLARHFKATTILISRSAPCQSLIDELQALGGTPRHEQADIAEPGALEQVMANYPSIDGIFHSALHLADTAFENMSTTQLQESLRPKVHGGYRLLEVLRQRPQLPNFIIFFSSIQSYIAYPGQANYTAGCLCTDAMADLFESLLCVPTKVINWGYWGSVGVVADDAYRNRMQRLQIGSIELTHALPIIERLIVSGTAQLACLRQSPNSLRLRHISPELPVARPTVPEFAVPPPQELPTMNYSLDTLANQLQTQPMPNEKLNEEAAALDRYARFRWRQVQQANEWTIAPRHARLWQALQRIPDAQSPACEQFVQQYPRLRSHVALIEHCLSHYPDILSAKKSALEVLFPRGDATLLKNWYADTPTSRLLNVRLAQAIVSHANTTGNHYLRILELGAGTGATPRVILPIIADYVQEYCFSDASEAFMKSANEEFGSYPFMRYRKIDVTCLPEDARDFDIIIAANVMHAVSPLGHALRAIANALASNGLLLLNETVYRHDVLTLAFGIIEAWWHTDDTTVQRISDSPLLDLPAWRQALISNGFNQLINHGNDSFQLIIAAVTPQAHSAPPDTADEQAVIERLRAIVGAVILLDASDLDPHAPLADYGVDSILALQIVEVVSGDYGPQPVELLEQYPTIGALASHLAVRTPPASSCLASHSVSKAIPSPDENTVRLIANIVSDVILLSADDIDPYVPLADYGVDSILALSIVEQLSTTFGVQPADLLERHPSIAALVSQLCPGAPVPSTPESGMPPEAPLSTLVTDHVVGGQRIAPGAYALSWMTQTSGARQLSNVRWHRPMVRLGDAQLDYAEGKFTILDHRSGHLLCSGEYDLSLPPAPAPLKPLPSSTCLLDSTTVYQRFASLGYDYGPLYQGIAIACVGQDQGLGILVTPENCEQALPPALIDSGLQTSILLNLPRPSGKTTQMLPTHLGNLCLYALPSPGETVLCHATLVGRSEHGARFDFSYRRLCGEVLFTLTNMLAVDVSAEQLRNPMTDEISSRAAQ</sequence>
<dbReference type="InterPro" id="IPR057326">
    <property type="entry name" value="KR_dom"/>
</dbReference>
<accession>A0A3G7U5H8</accession>
<dbReference type="Gene3D" id="3.40.50.720">
    <property type="entry name" value="NAD(P)-binding Rossmann-like Domain"/>
    <property type="match status" value="1"/>
</dbReference>
<proteinExistence type="inferred from homology"/>
<dbReference type="InterPro" id="IPR009081">
    <property type="entry name" value="PP-bd_ACP"/>
</dbReference>
<evidence type="ECO:0000313" key="8">
    <source>
        <dbReference type="EMBL" id="AZE54555.1"/>
    </source>
</evidence>
<comment type="similarity">
    <text evidence="1">Belongs to the short-chain dehydrogenases/reductases (SDR) family.</text>
</comment>
<feature type="region of interest" description="N-terminal hotdog fold" evidence="5">
    <location>
        <begin position="930"/>
        <end position="1066"/>
    </location>
</feature>
<keyword evidence="8" id="KW-0012">Acyltransferase</keyword>
<dbReference type="CDD" id="cd02440">
    <property type="entry name" value="AdoMet_MTases"/>
    <property type="match status" value="1"/>
</dbReference>
<dbReference type="InterPro" id="IPR049900">
    <property type="entry name" value="PKS_mFAS_DH"/>
</dbReference>
<dbReference type="InterPro" id="IPR020806">
    <property type="entry name" value="PKS_PP-bd"/>
</dbReference>
<evidence type="ECO:0000256" key="2">
    <source>
        <dbReference type="ARBA" id="ARBA00022450"/>
    </source>
</evidence>
<dbReference type="SMART" id="SM00822">
    <property type="entry name" value="PKS_KR"/>
    <property type="match status" value="1"/>
</dbReference>
<dbReference type="Gene3D" id="1.10.1200.10">
    <property type="entry name" value="ACP-like"/>
    <property type="match status" value="2"/>
</dbReference>
<dbReference type="GO" id="GO:0006633">
    <property type="term" value="P:fatty acid biosynthetic process"/>
    <property type="evidence" value="ECO:0007669"/>
    <property type="project" value="TreeGrafter"/>
</dbReference>
<dbReference type="Pfam" id="PF14765">
    <property type="entry name" value="PS-DH"/>
    <property type="match status" value="1"/>
</dbReference>
<keyword evidence="3" id="KW-0597">Phosphoprotein</keyword>
<dbReference type="InterPro" id="IPR029063">
    <property type="entry name" value="SAM-dependent_MTases_sf"/>
</dbReference>
<dbReference type="SUPFAM" id="SSF47336">
    <property type="entry name" value="ACP-like"/>
    <property type="match status" value="2"/>
</dbReference>
<dbReference type="GO" id="GO:0004312">
    <property type="term" value="F:fatty acid synthase activity"/>
    <property type="evidence" value="ECO:0007669"/>
    <property type="project" value="TreeGrafter"/>
</dbReference>
<dbReference type="InterPro" id="IPR042104">
    <property type="entry name" value="PKS_dehydratase_sf"/>
</dbReference>
<dbReference type="InterPro" id="IPR050091">
    <property type="entry name" value="PKS_NRPS_Biosynth_Enz"/>
</dbReference>
<dbReference type="InterPro" id="IPR013968">
    <property type="entry name" value="PKS_KR"/>
</dbReference>
<dbReference type="SMART" id="SM00826">
    <property type="entry name" value="PKS_DH"/>
    <property type="match status" value="1"/>
</dbReference>
<evidence type="ECO:0000256" key="4">
    <source>
        <dbReference type="ARBA" id="ARBA00023268"/>
    </source>
</evidence>
<feature type="domain" description="PKS/mFAS DH" evidence="7">
    <location>
        <begin position="930"/>
        <end position="1225"/>
    </location>
</feature>
<evidence type="ECO:0000259" key="6">
    <source>
        <dbReference type="PROSITE" id="PS50075"/>
    </source>
</evidence>
<feature type="domain" description="Carrier" evidence="6">
    <location>
        <begin position="900"/>
        <end position="976"/>
    </location>
</feature>
<dbReference type="Pfam" id="PF08242">
    <property type="entry name" value="Methyltransf_12"/>
    <property type="match status" value="1"/>
</dbReference>
<feature type="active site" description="Proton acceptor; for dehydratase activity" evidence="5">
    <location>
        <position position="962"/>
    </location>
</feature>
<evidence type="ECO:0000256" key="3">
    <source>
        <dbReference type="ARBA" id="ARBA00022553"/>
    </source>
</evidence>
<dbReference type="InterPro" id="IPR036736">
    <property type="entry name" value="ACP-like_sf"/>
</dbReference>
<protein>
    <submittedName>
        <fullName evidence="8">Malonyl CoA-acyl carrier protein transacylase</fullName>
        <ecNumber evidence="8">2.3.1.39</ecNumber>
    </submittedName>
</protein>
<name>A0A3G7U5H8_9PSED</name>
<dbReference type="RefSeq" id="WP_124377334.1">
    <property type="nucleotide sequence ID" value="NZ_CP027754.1"/>
</dbReference>
<keyword evidence="8" id="KW-0808">Transferase</keyword>
<dbReference type="EMBL" id="CP027754">
    <property type="protein sequence ID" value="AZE54555.1"/>
    <property type="molecule type" value="Genomic_DNA"/>
</dbReference>
<dbReference type="InterPro" id="IPR049551">
    <property type="entry name" value="PKS_DH_C"/>
</dbReference>
<dbReference type="SUPFAM" id="SSF51735">
    <property type="entry name" value="NAD(P)-binding Rossmann-fold domains"/>
    <property type="match status" value="1"/>
</dbReference>
<feature type="active site" description="Proton donor; for dehydratase activity" evidence="5">
    <location>
        <position position="1139"/>
    </location>
</feature>
<reference evidence="8 9" key="1">
    <citation type="submission" date="2018-03" db="EMBL/GenBank/DDBJ databases">
        <title>Diversity of phytobeneficial traits revealed by whole-genome analysis of worldwide-isolated phenazine-producing Pseudomonas spp.</title>
        <authorList>
            <person name="Biessy A."/>
            <person name="Novinscak A."/>
            <person name="Blom J."/>
            <person name="Leger G."/>
            <person name="Thomashow L.S."/>
            <person name="Cazorla F.M."/>
            <person name="Josic D."/>
            <person name="Filion M."/>
        </authorList>
    </citation>
    <scope>NUCLEOTIDE SEQUENCE [LARGE SCALE GENOMIC DNA]</scope>
    <source>
        <strain evidence="8 9">30B</strain>
    </source>
</reference>
<dbReference type="EC" id="2.3.1.39" evidence="8"/>
<dbReference type="InterPro" id="IPR036291">
    <property type="entry name" value="NAD(P)-bd_dom_sf"/>
</dbReference>
<feature type="domain" description="Carrier" evidence="6">
    <location>
        <begin position="806"/>
        <end position="882"/>
    </location>
</feature>
<dbReference type="AlphaFoldDB" id="A0A3G7U5H8"/>
<dbReference type="SMART" id="SM00823">
    <property type="entry name" value="PKS_PP"/>
    <property type="match status" value="2"/>
</dbReference>
<dbReference type="Gene3D" id="3.40.50.150">
    <property type="entry name" value="Vaccinia Virus protein VP39"/>
    <property type="match status" value="1"/>
</dbReference>
<evidence type="ECO:0000259" key="7">
    <source>
        <dbReference type="PROSITE" id="PS52019"/>
    </source>
</evidence>
<feature type="region of interest" description="C-terminal hotdog fold" evidence="5">
    <location>
        <begin position="1083"/>
        <end position="1225"/>
    </location>
</feature>
<dbReference type="SMART" id="SM01294">
    <property type="entry name" value="PKS_PP_betabranch"/>
    <property type="match status" value="1"/>
</dbReference>
<dbReference type="Proteomes" id="UP000268696">
    <property type="component" value="Chromosome"/>
</dbReference>
<evidence type="ECO:0000313" key="9">
    <source>
        <dbReference type="Proteomes" id="UP000268696"/>
    </source>
</evidence>
<keyword evidence="4" id="KW-0511">Multifunctional enzyme</keyword>
<dbReference type="Gene3D" id="3.10.129.110">
    <property type="entry name" value="Polyketide synthase dehydratase"/>
    <property type="match status" value="1"/>
</dbReference>
<organism evidence="8 9">
    <name type="scientific">Pseudomonas synxantha</name>
    <dbReference type="NCBI Taxonomy" id="47883"/>
    <lineage>
        <taxon>Bacteria</taxon>
        <taxon>Pseudomonadati</taxon>
        <taxon>Pseudomonadota</taxon>
        <taxon>Gammaproteobacteria</taxon>
        <taxon>Pseudomonadales</taxon>
        <taxon>Pseudomonadaceae</taxon>
        <taxon>Pseudomonas</taxon>
    </lineage>
</organism>
<dbReference type="PANTHER" id="PTHR43775:SF37">
    <property type="entry name" value="SI:DKEY-61P9.11"/>
    <property type="match status" value="1"/>
</dbReference>
<dbReference type="InterPro" id="IPR020807">
    <property type="entry name" value="PKS_DH"/>
</dbReference>
<dbReference type="PROSITE" id="PS52019">
    <property type="entry name" value="PKS_MFAS_DH"/>
    <property type="match status" value="1"/>
</dbReference>
<gene>
    <name evidence="8" type="ORF">C4K03_2400</name>
</gene>